<dbReference type="CDD" id="cd07153">
    <property type="entry name" value="Fur_like"/>
    <property type="match status" value="1"/>
</dbReference>
<keyword evidence="9" id="KW-0479">Metal-binding</keyword>
<dbReference type="Pfam" id="PF01475">
    <property type="entry name" value="FUR"/>
    <property type="match status" value="1"/>
</dbReference>
<comment type="similarity">
    <text evidence="2">Belongs to the Fur family.</text>
</comment>
<evidence type="ECO:0000256" key="3">
    <source>
        <dbReference type="ARBA" id="ARBA00022490"/>
    </source>
</evidence>
<evidence type="ECO:0000313" key="11">
    <source>
        <dbReference type="EMBL" id="TLS52970.1"/>
    </source>
</evidence>
<dbReference type="GO" id="GO:0000976">
    <property type="term" value="F:transcription cis-regulatory region binding"/>
    <property type="evidence" value="ECO:0007669"/>
    <property type="project" value="TreeGrafter"/>
</dbReference>
<evidence type="ECO:0000256" key="6">
    <source>
        <dbReference type="ARBA" id="ARBA00023015"/>
    </source>
</evidence>
<dbReference type="PANTHER" id="PTHR33202:SF1">
    <property type="entry name" value="FERRIC UPTAKE REGULATION PROTEIN"/>
    <property type="match status" value="1"/>
</dbReference>
<comment type="cofactor">
    <cofactor evidence="9">
        <name>Zn(2+)</name>
        <dbReference type="ChEBI" id="CHEBI:29105"/>
    </cofactor>
    <text evidence="9">Binds 1 zinc ion per subunit.</text>
</comment>
<dbReference type="InterPro" id="IPR036390">
    <property type="entry name" value="WH_DNA-bd_sf"/>
</dbReference>
<dbReference type="InterPro" id="IPR043135">
    <property type="entry name" value="Fur_C"/>
</dbReference>
<evidence type="ECO:0000313" key="12">
    <source>
        <dbReference type="Proteomes" id="UP000309676"/>
    </source>
</evidence>
<keyword evidence="7" id="KW-0238">DNA-binding</keyword>
<evidence type="ECO:0000256" key="10">
    <source>
        <dbReference type="PIRSR" id="PIRSR602481-2"/>
    </source>
</evidence>
<evidence type="ECO:0000256" key="2">
    <source>
        <dbReference type="ARBA" id="ARBA00007957"/>
    </source>
</evidence>
<reference evidence="11 12" key="1">
    <citation type="submission" date="2019-05" db="EMBL/GenBank/DDBJ databases">
        <authorList>
            <person name="Narsing Rao M.P."/>
            <person name="Li W.J."/>
        </authorList>
    </citation>
    <scope>NUCLEOTIDE SEQUENCE [LARGE SCALE GENOMIC DNA]</scope>
    <source>
        <strain evidence="11 12">SYSU_K30003</strain>
    </source>
</reference>
<proteinExistence type="inferred from homology"/>
<dbReference type="RefSeq" id="WP_138193211.1">
    <property type="nucleotide sequence ID" value="NZ_VCIW01000003.1"/>
</dbReference>
<sequence length="146" mass="16512">MLAQEMIDAMSKRGLRVTDQRRTLARLFAEAPGYLSAKDVYDEMGKTYGGLSFDTVYRNLRVLQEMDVLEQFVFEDGVKFKAHCREHGHHHHAICLHCEKTYAVPFCPLDIQVELPQGFSVVKHKFELFGYCEACGPQAEAGGAGR</sequence>
<gene>
    <name evidence="11" type="ORF">FE782_06250</name>
</gene>
<keyword evidence="3" id="KW-0963">Cytoplasm</keyword>
<keyword evidence="12" id="KW-1185">Reference proteome</keyword>
<dbReference type="InterPro" id="IPR002481">
    <property type="entry name" value="FUR"/>
</dbReference>
<name>A0A5R9GFM8_9BACL</name>
<evidence type="ECO:0000256" key="1">
    <source>
        <dbReference type="ARBA" id="ARBA00004496"/>
    </source>
</evidence>
<evidence type="ECO:0000256" key="9">
    <source>
        <dbReference type="PIRSR" id="PIRSR602481-1"/>
    </source>
</evidence>
<dbReference type="SUPFAM" id="SSF46785">
    <property type="entry name" value="Winged helix' DNA-binding domain"/>
    <property type="match status" value="1"/>
</dbReference>
<keyword evidence="6" id="KW-0805">Transcription regulation</keyword>
<dbReference type="GO" id="GO:0008270">
    <property type="term" value="F:zinc ion binding"/>
    <property type="evidence" value="ECO:0007669"/>
    <property type="project" value="TreeGrafter"/>
</dbReference>
<dbReference type="GO" id="GO:0005737">
    <property type="term" value="C:cytoplasm"/>
    <property type="evidence" value="ECO:0007669"/>
    <property type="project" value="UniProtKB-SubCell"/>
</dbReference>
<feature type="binding site" evidence="9">
    <location>
        <position position="132"/>
    </location>
    <ligand>
        <name>Zn(2+)</name>
        <dbReference type="ChEBI" id="CHEBI:29105"/>
    </ligand>
</feature>
<feature type="binding site" evidence="9">
    <location>
        <position position="98"/>
    </location>
    <ligand>
        <name>Zn(2+)</name>
        <dbReference type="ChEBI" id="CHEBI:29105"/>
    </ligand>
</feature>
<dbReference type="OrthoDB" id="8659436at2"/>
<evidence type="ECO:0000256" key="4">
    <source>
        <dbReference type="ARBA" id="ARBA00022491"/>
    </source>
</evidence>
<dbReference type="Gene3D" id="1.10.10.10">
    <property type="entry name" value="Winged helix-like DNA-binding domain superfamily/Winged helix DNA-binding domain"/>
    <property type="match status" value="1"/>
</dbReference>
<keyword evidence="4" id="KW-0678">Repressor</keyword>
<dbReference type="InterPro" id="IPR036388">
    <property type="entry name" value="WH-like_DNA-bd_sf"/>
</dbReference>
<keyword evidence="10" id="KW-0408">Iron</keyword>
<feature type="binding site" evidence="10">
    <location>
        <position position="124"/>
    </location>
    <ligand>
        <name>Fe cation</name>
        <dbReference type="ChEBI" id="CHEBI:24875"/>
    </ligand>
</feature>
<evidence type="ECO:0000256" key="7">
    <source>
        <dbReference type="ARBA" id="ARBA00023125"/>
    </source>
</evidence>
<feature type="binding site" evidence="9">
    <location>
        <position position="135"/>
    </location>
    <ligand>
        <name>Zn(2+)</name>
        <dbReference type="ChEBI" id="CHEBI:29105"/>
    </ligand>
</feature>
<dbReference type="EMBL" id="VCIW01000003">
    <property type="protein sequence ID" value="TLS52970.1"/>
    <property type="molecule type" value="Genomic_DNA"/>
</dbReference>
<comment type="subcellular location">
    <subcellularLocation>
        <location evidence="1">Cytoplasm</location>
    </subcellularLocation>
</comment>
<dbReference type="Proteomes" id="UP000309676">
    <property type="component" value="Unassembled WGS sequence"/>
</dbReference>
<keyword evidence="8" id="KW-0804">Transcription</keyword>
<comment type="cofactor">
    <cofactor evidence="10">
        <name>Mn(2+)</name>
        <dbReference type="ChEBI" id="CHEBI:29035"/>
    </cofactor>
    <cofactor evidence="10">
        <name>Fe(2+)</name>
        <dbReference type="ChEBI" id="CHEBI:29033"/>
    </cofactor>
    <text evidence="10">Binds 1 Mn(2+) or Fe(2+) ion per subunit.</text>
</comment>
<evidence type="ECO:0000256" key="8">
    <source>
        <dbReference type="ARBA" id="ARBA00023163"/>
    </source>
</evidence>
<dbReference type="GO" id="GO:0045892">
    <property type="term" value="P:negative regulation of DNA-templated transcription"/>
    <property type="evidence" value="ECO:0007669"/>
    <property type="project" value="TreeGrafter"/>
</dbReference>
<evidence type="ECO:0000256" key="5">
    <source>
        <dbReference type="ARBA" id="ARBA00022833"/>
    </source>
</evidence>
<organism evidence="11 12">
    <name type="scientific">Paenibacillus antri</name>
    <dbReference type="NCBI Taxonomy" id="2582848"/>
    <lineage>
        <taxon>Bacteria</taxon>
        <taxon>Bacillati</taxon>
        <taxon>Bacillota</taxon>
        <taxon>Bacilli</taxon>
        <taxon>Bacillales</taxon>
        <taxon>Paenibacillaceae</taxon>
        <taxon>Paenibacillus</taxon>
    </lineage>
</organism>
<protein>
    <submittedName>
        <fullName evidence="11">Transcriptional repressor</fullName>
    </submittedName>
</protein>
<keyword evidence="5 9" id="KW-0862">Zinc</keyword>
<dbReference type="GO" id="GO:1900376">
    <property type="term" value="P:regulation of secondary metabolite biosynthetic process"/>
    <property type="evidence" value="ECO:0007669"/>
    <property type="project" value="TreeGrafter"/>
</dbReference>
<comment type="caution">
    <text evidence="11">The sequence shown here is derived from an EMBL/GenBank/DDBJ whole genome shotgun (WGS) entry which is preliminary data.</text>
</comment>
<feature type="binding site" evidence="10">
    <location>
        <position position="89"/>
    </location>
    <ligand>
        <name>Fe cation</name>
        <dbReference type="ChEBI" id="CHEBI:24875"/>
    </ligand>
</feature>
<dbReference type="GO" id="GO:0003700">
    <property type="term" value="F:DNA-binding transcription factor activity"/>
    <property type="evidence" value="ECO:0007669"/>
    <property type="project" value="InterPro"/>
</dbReference>
<feature type="binding site" evidence="9">
    <location>
        <position position="95"/>
    </location>
    <ligand>
        <name>Zn(2+)</name>
        <dbReference type="ChEBI" id="CHEBI:29105"/>
    </ligand>
</feature>
<dbReference type="Gene3D" id="3.30.1490.190">
    <property type="match status" value="1"/>
</dbReference>
<dbReference type="AlphaFoldDB" id="A0A5R9GFM8"/>
<dbReference type="PANTHER" id="PTHR33202">
    <property type="entry name" value="ZINC UPTAKE REGULATION PROTEIN"/>
    <property type="match status" value="1"/>
</dbReference>
<accession>A0A5R9GFM8</accession>